<accession>A0A1Y6LZY6</accession>
<name>A0A1Y6LZY6_ZYMTR</name>
<evidence type="ECO:0000313" key="1">
    <source>
        <dbReference type="EMBL" id="SMY29985.1"/>
    </source>
</evidence>
<dbReference type="Proteomes" id="UP000215453">
    <property type="component" value="Chromosome 13"/>
</dbReference>
<dbReference type="AlphaFoldDB" id="A0A1Y6LZY6"/>
<proteinExistence type="predicted"/>
<organism evidence="1 2">
    <name type="scientific">Zymoseptoria tritici ST99CH_1A5</name>
    <dbReference type="NCBI Taxonomy" id="1276529"/>
    <lineage>
        <taxon>Eukaryota</taxon>
        <taxon>Fungi</taxon>
        <taxon>Dikarya</taxon>
        <taxon>Ascomycota</taxon>
        <taxon>Pezizomycotina</taxon>
        <taxon>Dothideomycetes</taxon>
        <taxon>Dothideomycetidae</taxon>
        <taxon>Mycosphaerellales</taxon>
        <taxon>Mycosphaerellaceae</taxon>
        <taxon>Zymoseptoria</taxon>
    </lineage>
</organism>
<gene>
    <name evidence="1" type="ORF">ZT1A5_G11435</name>
</gene>
<sequence length="187" mass="19941">MLNQSLSSDVNSLPRLSAHLRAYHIGTPARSSSSFLLLFLTFYPSQLHTHQVGPRIATRPLQTSNQVSSNTTAALFAPSSRRRNFNTAIAHLQSLGTTAVKMKLSIFAILAVVASVRAGSPCTSGVNNECEFNGCCTDGLVCASDLLVCKVACEDGGDYCRQGTCQCFYKNPGEPCVRQCGCQGPGC</sequence>
<dbReference type="EMBL" id="LT882688">
    <property type="protein sequence ID" value="SMY29985.1"/>
    <property type="molecule type" value="Genomic_DNA"/>
</dbReference>
<protein>
    <submittedName>
        <fullName evidence="1">Uncharacterized protein</fullName>
    </submittedName>
</protein>
<reference evidence="1 2" key="1">
    <citation type="submission" date="2016-10" db="EMBL/GenBank/DDBJ databases">
        <authorList>
            <person name="Varghese N."/>
        </authorList>
    </citation>
    <scope>NUCLEOTIDE SEQUENCE [LARGE SCALE GENOMIC DNA]</scope>
</reference>
<evidence type="ECO:0000313" key="2">
    <source>
        <dbReference type="Proteomes" id="UP000215453"/>
    </source>
</evidence>